<evidence type="ECO:0000256" key="1">
    <source>
        <dbReference type="ARBA" id="ARBA00023015"/>
    </source>
</evidence>
<sequence length="309" mass="33769">MDNVNVSGVPANQRQDGILVTLQRGLRLLEAVAEGNGEATAKSLSYRLGIKLGTCYHLLRTMESENYIVRLPGGRFGLGSRVAFLQDSLRSMLAPSPELLNILARLREEVDETTYLTGWYGDDIVLQRYLEGSRALHVRSLEIGYRGYAHARASGKAILAFLPESQVRDYFAWRGLPRRTAATITTLDTLLDHLRMTARRGWAVDHEEFSEGVVCIASPFFDRSAFPVGSYTVAIPAVRYAESGKALVRAVVGAAREASRLLGCPESHPPPSPLFAAEADTASAPRDGSRAGSGRRSATAAVPRRNRRS</sequence>
<dbReference type="RefSeq" id="WP_012870722.1">
    <property type="nucleotide sequence ID" value="NC_013523.1"/>
</dbReference>
<dbReference type="InterPro" id="IPR036390">
    <property type="entry name" value="WH_DNA-bd_sf"/>
</dbReference>
<evidence type="ECO:0000313" key="7">
    <source>
        <dbReference type="EMBL" id="ACZ37674.1"/>
    </source>
</evidence>
<reference evidence="8" key="1">
    <citation type="submission" date="2009-11" db="EMBL/GenBank/DDBJ databases">
        <title>The complete chromosome 1 of Sphaerobacter thermophilus DSM 20745.</title>
        <authorList>
            <person name="Lucas S."/>
            <person name="Copeland A."/>
            <person name="Lapidus A."/>
            <person name="Glavina del Rio T."/>
            <person name="Dalin E."/>
            <person name="Tice H."/>
            <person name="Bruce D."/>
            <person name="Goodwin L."/>
            <person name="Pitluck S."/>
            <person name="Kyrpides N."/>
            <person name="Mavromatis K."/>
            <person name="Ivanova N."/>
            <person name="Mikhailova N."/>
            <person name="LaButti K.M."/>
            <person name="Clum A."/>
            <person name="Sun H.I."/>
            <person name="Brettin T."/>
            <person name="Detter J.C."/>
            <person name="Han C."/>
            <person name="Larimer F."/>
            <person name="Land M."/>
            <person name="Hauser L."/>
            <person name="Markowitz V."/>
            <person name="Cheng J.F."/>
            <person name="Hugenholtz P."/>
            <person name="Woyke T."/>
            <person name="Wu D."/>
            <person name="Steenblock K."/>
            <person name="Schneider S."/>
            <person name="Pukall R."/>
            <person name="Goeker M."/>
            <person name="Klenk H.P."/>
            <person name="Eisen J.A."/>
        </authorList>
    </citation>
    <scope>NUCLEOTIDE SEQUENCE [LARGE SCALE GENOMIC DNA]</scope>
    <source>
        <strain evidence="8">ATCC 49802 / DSM 20745 / S 6022</strain>
    </source>
</reference>
<evidence type="ECO:0000256" key="2">
    <source>
        <dbReference type="ARBA" id="ARBA00023125"/>
    </source>
</evidence>
<dbReference type="HOGENOM" id="CLU_062618_7_1_0"/>
<evidence type="ECO:0000259" key="6">
    <source>
        <dbReference type="PROSITE" id="PS51078"/>
    </source>
</evidence>
<dbReference type="InParanoid" id="D1C6D6"/>
<dbReference type="Gene3D" id="1.10.10.10">
    <property type="entry name" value="Winged helix-like DNA-binding domain superfamily/Winged helix DNA-binding domain"/>
    <property type="match status" value="1"/>
</dbReference>
<dbReference type="GO" id="GO:0045892">
    <property type="term" value="P:negative regulation of DNA-templated transcription"/>
    <property type="evidence" value="ECO:0007669"/>
    <property type="project" value="TreeGrafter"/>
</dbReference>
<dbReference type="InterPro" id="IPR029016">
    <property type="entry name" value="GAF-like_dom_sf"/>
</dbReference>
<dbReference type="PANTHER" id="PTHR30136">
    <property type="entry name" value="HELIX-TURN-HELIX TRANSCRIPTIONAL REGULATOR, ICLR FAMILY"/>
    <property type="match status" value="1"/>
</dbReference>
<dbReference type="PANTHER" id="PTHR30136:SF24">
    <property type="entry name" value="HTH-TYPE TRANSCRIPTIONAL REPRESSOR ALLR"/>
    <property type="match status" value="1"/>
</dbReference>
<dbReference type="Proteomes" id="UP000002027">
    <property type="component" value="Chromosome 1"/>
</dbReference>
<dbReference type="PROSITE" id="PS51077">
    <property type="entry name" value="HTH_ICLR"/>
    <property type="match status" value="1"/>
</dbReference>
<protein>
    <submittedName>
        <fullName evidence="7">Transcriptional regulator, IclR family</fullName>
    </submittedName>
</protein>
<dbReference type="SMART" id="SM00346">
    <property type="entry name" value="HTH_ICLR"/>
    <property type="match status" value="1"/>
</dbReference>
<dbReference type="SUPFAM" id="SSF46785">
    <property type="entry name" value="Winged helix' DNA-binding domain"/>
    <property type="match status" value="1"/>
</dbReference>
<gene>
    <name evidence="7" type="ordered locus">Sthe_0235</name>
</gene>
<feature type="domain" description="IclR-ED" evidence="6">
    <location>
        <begin position="81"/>
        <end position="264"/>
    </location>
</feature>
<keyword evidence="2" id="KW-0238">DNA-binding</keyword>
<dbReference type="GO" id="GO:0003677">
    <property type="term" value="F:DNA binding"/>
    <property type="evidence" value="ECO:0007669"/>
    <property type="project" value="UniProtKB-KW"/>
</dbReference>
<dbReference type="InterPro" id="IPR036388">
    <property type="entry name" value="WH-like_DNA-bd_sf"/>
</dbReference>
<evidence type="ECO:0000259" key="5">
    <source>
        <dbReference type="PROSITE" id="PS51077"/>
    </source>
</evidence>
<organism evidence="7 8">
    <name type="scientific">Sphaerobacter thermophilus (strain ATCC 49802 / DSM 20745 / KCCM 41009 / NCIMB 13125 / S 6022)</name>
    <dbReference type="NCBI Taxonomy" id="479434"/>
    <lineage>
        <taxon>Bacteria</taxon>
        <taxon>Pseudomonadati</taxon>
        <taxon>Thermomicrobiota</taxon>
        <taxon>Thermomicrobia</taxon>
        <taxon>Sphaerobacterales</taxon>
        <taxon>Sphaerobacterineae</taxon>
        <taxon>Sphaerobacteraceae</taxon>
        <taxon>Sphaerobacter</taxon>
    </lineage>
</organism>
<feature type="domain" description="HTH iclR-type" evidence="5">
    <location>
        <begin position="19"/>
        <end position="80"/>
    </location>
</feature>
<dbReference type="Pfam" id="PF01614">
    <property type="entry name" value="IclR_C"/>
    <property type="match status" value="1"/>
</dbReference>
<keyword evidence="8" id="KW-1185">Reference proteome</keyword>
<accession>D1C6D6</accession>
<keyword evidence="1" id="KW-0805">Transcription regulation</keyword>
<feature type="compositionally biased region" description="Low complexity" evidence="4">
    <location>
        <begin position="282"/>
        <end position="301"/>
    </location>
</feature>
<name>D1C6D6_SPHTD</name>
<evidence type="ECO:0000256" key="4">
    <source>
        <dbReference type="SAM" id="MobiDB-lite"/>
    </source>
</evidence>
<dbReference type="AlphaFoldDB" id="D1C6D6"/>
<dbReference type="Pfam" id="PF09339">
    <property type="entry name" value="HTH_IclR"/>
    <property type="match status" value="1"/>
</dbReference>
<dbReference type="Gene3D" id="3.30.450.40">
    <property type="match status" value="1"/>
</dbReference>
<dbReference type="GO" id="GO:0003700">
    <property type="term" value="F:DNA-binding transcription factor activity"/>
    <property type="evidence" value="ECO:0007669"/>
    <property type="project" value="TreeGrafter"/>
</dbReference>
<dbReference type="EMBL" id="CP001823">
    <property type="protein sequence ID" value="ACZ37674.1"/>
    <property type="molecule type" value="Genomic_DNA"/>
</dbReference>
<dbReference type="KEGG" id="sti:Sthe_0235"/>
<reference evidence="7 8" key="2">
    <citation type="journal article" date="2010" name="Stand. Genomic Sci.">
        <title>Complete genome sequence of Desulfohalobium retbaense type strain (HR(100)).</title>
        <authorList>
            <person name="Spring S."/>
            <person name="Nolan M."/>
            <person name="Lapidus A."/>
            <person name="Glavina Del Rio T."/>
            <person name="Copeland A."/>
            <person name="Tice H."/>
            <person name="Cheng J.F."/>
            <person name="Lucas S."/>
            <person name="Land M."/>
            <person name="Chen F."/>
            <person name="Bruce D."/>
            <person name="Goodwin L."/>
            <person name="Pitluck S."/>
            <person name="Ivanova N."/>
            <person name="Mavromatis K."/>
            <person name="Mikhailova N."/>
            <person name="Pati A."/>
            <person name="Chen A."/>
            <person name="Palaniappan K."/>
            <person name="Hauser L."/>
            <person name="Chang Y.J."/>
            <person name="Jeffries C.D."/>
            <person name="Munk C."/>
            <person name="Kiss H."/>
            <person name="Chain P."/>
            <person name="Han C."/>
            <person name="Brettin T."/>
            <person name="Detter J.C."/>
            <person name="Schuler E."/>
            <person name="Goker M."/>
            <person name="Rohde M."/>
            <person name="Bristow J."/>
            <person name="Eisen J.A."/>
            <person name="Markowitz V."/>
            <person name="Hugenholtz P."/>
            <person name="Kyrpides N.C."/>
            <person name="Klenk H.P."/>
        </authorList>
    </citation>
    <scope>NUCLEOTIDE SEQUENCE [LARGE SCALE GENOMIC DNA]</scope>
    <source>
        <strain evidence="8">ATCC 49802 / DSM 20745 / S 6022</strain>
    </source>
</reference>
<dbReference type="STRING" id="479434.Sthe_0235"/>
<dbReference type="InterPro" id="IPR014757">
    <property type="entry name" value="Tscrpt_reg_IclR_C"/>
</dbReference>
<dbReference type="InterPro" id="IPR005471">
    <property type="entry name" value="Tscrpt_reg_IclR_N"/>
</dbReference>
<dbReference type="PROSITE" id="PS51078">
    <property type="entry name" value="ICLR_ED"/>
    <property type="match status" value="1"/>
</dbReference>
<dbReference type="InterPro" id="IPR050707">
    <property type="entry name" value="HTH_MetabolicPath_Reg"/>
</dbReference>
<feature type="region of interest" description="Disordered" evidence="4">
    <location>
        <begin position="262"/>
        <end position="309"/>
    </location>
</feature>
<evidence type="ECO:0000256" key="3">
    <source>
        <dbReference type="ARBA" id="ARBA00023163"/>
    </source>
</evidence>
<evidence type="ECO:0000313" key="8">
    <source>
        <dbReference type="Proteomes" id="UP000002027"/>
    </source>
</evidence>
<dbReference type="eggNOG" id="COG1414">
    <property type="taxonomic scope" value="Bacteria"/>
</dbReference>
<dbReference type="SUPFAM" id="SSF55781">
    <property type="entry name" value="GAF domain-like"/>
    <property type="match status" value="1"/>
</dbReference>
<keyword evidence="3" id="KW-0804">Transcription</keyword>
<proteinExistence type="predicted"/>